<protein>
    <submittedName>
        <fullName evidence="1">Uncharacterized protein</fullName>
    </submittedName>
</protein>
<evidence type="ECO:0000313" key="1">
    <source>
        <dbReference type="EMBL" id="CDW25974.1"/>
    </source>
</evidence>
<reference evidence="1" key="1">
    <citation type="submission" date="2014-05" db="EMBL/GenBank/DDBJ databases">
        <authorList>
            <person name="Chronopoulou M."/>
        </authorList>
    </citation>
    <scope>NUCLEOTIDE SEQUENCE</scope>
    <source>
        <tissue evidence="1">Whole organism</tissue>
    </source>
</reference>
<name>A0A0K2TJ79_LEPSM</name>
<accession>A0A0K2TJ79</accession>
<dbReference type="EMBL" id="HACA01008613">
    <property type="protein sequence ID" value="CDW25974.1"/>
    <property type="molecule type" value="Transcribed_RNA"/>
</dbReference>
<sequence length="116" mass="13706">MQDCSSFVVLKTNWLDPDLDLRGKMFFLERAFVKFAGESVFGSPKIYFWDLPSLLLVSEVKMCCSLSTLLRVDFPSQVALVPLQRWTILYIRFISDNWNFFFHRWVSKVFFKVCAM</sequence>
<proteinExistence type="predicted"/>
<dbReference type="AlphaFoldDB" id="A0A0K2TJ79"/>
<organism evidence="1">
    <name type="scientific">Lepeophtheirus salmonis</name>
    <name type="common">Salmon louse</name>
    <name type="synonym">Caligus salmonis</name>
    <dbReference type="NCBI Taxonomy" id="72036"/>
    <lineage>
        <taxon>Eukaryota</taxon>
        <taxon>Metazoa</taxon>
        <taxon>Ecdysozoa</taxon>
        <taxon>Arthropoda</taxon>
        <taxon>Crustacea</taxon>
        <taxon>Multicrustacea</taxon>
        <taxon>Hexanauplia</taxon>
        <taxon>Copepoda</taxon>
        <taxon>Siphonostomatoida</taxon>
        <taxon>Caligidae</taxon>
        <taxon>Lepeophtheirus</taxon>
    </lineage>
</organism>